<keyword evidence="2" id="KW-1185">Reference proteome</keyword>
<reference evidence="1 2" key="1">
    <citation type="submission" date="2015-07" db="EMBL/GenBank/DDBJ databases">
        <title>Comparative genomics of the Sigatoka disease complex on banana suggests a link between parallel evolutionary changes in Pseudocercospora fijiensis and Pseudocercospora eumusae and increased virulence on the banana host.</title>
        <authorList>
            <person name="Chang T.-C."/>
            <person name="Salvucci A."/>
            <person name="Crous P.W."/>
            <person name="Stergiopoulos I."/>
        </authorList>
    </citation>
    <scope>NUCLEOTIDE SEQUENCE [LARGE SCALE GENOMIC DNA]</scope>
    <source>
        <strain evidence="1 2">CBS 114824</strain>
    </source>
</reference>
<dbReference type="AlphaFoldDB" id="A0A139H443"/>
<organism evidence="1 2">
    <name type="scientific">Pseudocercospora eumusae</name>
    <dbReference type="NCBI Taxonomy" id="321146"/>
    <lineage>
        <taxon>Eukaryota</taxon>
        <taxon>Fungi</taxon>
        <taxon>Dikarya</taxon>
        <taxon>Ascomycota</taxon>
        <taxon>Pezizomycotina</taxon>
        <taxon>Dothideomycetes</taxon>
        <taxon>Dothideomycetidae</taxon>
        <taxon>Mycosphaerellales</taxon>
        <taxon>Mycosphaerellaceae</taxon>
        <taxon>Pseudocercospora</taxon>
    </lineage>
</organism>
<evidence type="ECO:0000313" key="2">
    <source>
        <dbReference type="Proteomes" id="UP000070133"/>
    </source>
</evidence>
<gene>
    <name evidence="1" type="ORF">AC578_845</name>
</gene>
<accession>A0A139H443</accession>
<dbReference type="Proteomes" id="UP000070133">
    <property type="component" value="Unassembled WGS sequence"/>
</dbReference>
<protein>
    <submittedName>
        <fullName evidence="1">Uncharacterized protein</fullName>
    </submittedName>
</protein>
<comment type="caution">
    <text evidence="1">The sequence shown here is derived from an EMBL/GenBank/DDBJ whole genome shotgun (WGS) entry which is preliminary data.</text>
</comment>
<name>A0A139H443_9PEZI</name>
<proteinExistence type="predicted"/>
<evidence type="ECO:0000313" key="1">
    <source>
        <dbReference type="EMBL" id="KXS97214.1"/>
    </source>
</evidence>
<dbReference type="EMBL" id="LFZN01000150">
    <property type="protein sequence ID" value="KXS97214.1"/>
    <property type="molecule type" value="Genomic_DNA"/>
</dbReference>
<sequence>MSCLTSSSQVFTSMTSTIPNFKKVYDNSLVIIKDQQKLTPTNHFNFTHRFDPKAPAVHGHGTLDKVEEARKDGDKSLIALG</sequence>